<protein>
    <recommendedName>
        <fullName evidence="1">PRC-barrel domain-containing protein</fullName>
    </recommendedName>
</protein>
<evidence type="ECO:0000259" key="1">
    <source>
        <dbReference type="Pfam" id="PF05239"/>
    </source>
</evidence>
<dbReference type="Gene3D" id="2.30.30.240">
    <property type="entry name" value="PRC-barrel domain"/>
    <property type="match status" value="1"/>
</dbReference>
<sequence>MKISNKKIIHLPVFTKSGKELGKVAGFEIDVDAQTITRYYVKSSNLIAELFAKELIIAAAQVISITEEKMTVEDLDLKEKEGVLDKNQLMKDKVAPPVSFSKSR</sequence>
<dbReference type="EMBL" id="PEXU01000019">
    <property type="protein sequence ID" value="PIS42817.1"/>
    <property type="molecule type" value="Genomic_DNA"/>
</dbReference>
<name>A0A2H0YWE9_9BACT</name>
<gene>
    <name evidence="2" type="ORF">COT24_01655</name>
</gene>
<reference evidence="2 3" key="1">
    <citation type="submission" date="2017-09" db="EMBL/GenBank/DDBJ databases">
        <title>Depth-based differentiation of microbial function through sediment-hosted aquifers and enrichment of novel symbionts in the deep terrestrial subsurface.</title>
        <authorList>
            <person name="Probst A.J."/>
            <person name="Ladd B."/>
            <person name="Jarett J.K."/>
            <person name="Geller-Mcgrath D.E."/>
            <person name="Sieber C.M."/>
            <person name="Emerson J.B."/>
            <person name="Anantharaman K."/>
            <person name="Thomas B.C."/>
            <person name="Malmstrom R."/>
            <person name="Stieglmeier M."/>
            <person name="Klingl A."/>
            <person name="Woyke T."/>
            <person name="Ryan C.M."/>
            <person name="Banfield J.F."/>
        </authorList>
    </citation>
    <scope>NUCLEOTIDE SEQUENCE [LARGE SCALE GENOMIC DNA]</scope>
    <source>
        <strain evidence="2">CG08_land_8_20_14_0_20_40_16</strain>
    </source>
</reference>
<dbReference type="Proteomes" id="UP000231542">
    <property type="component" value="Unassembled WGS sequence"/>
</dbReference>
<comment type="caution">
    <text evidence="2">The sequence shown here is derived from an EMBL/GenBank/DDBJ whole genome shotgun (WGS) entry which is preliminary data.</text>
</comment>
<dbReference type="InterPro" id="IPR011033">
    <property type="entry name" value="PRC_barrel-like_sf"/>
</dbReference>
<feature type="domain" description="PRC-barrel" evidence="1">
    <location>
        <begin position="6"/>
        <end position="74"/>
    </location>
</feature>
<evidence type="ECO:0000313" key="2">
    <source>
        <dbReference type="EMBL" id="PIS42817.1"/>
    </source>
</evidence>
<organism evidence="2 3">
    <name type="scientific">Candidatus Kerfeldbacteria bacterium CG08_land_8_20_14_0_20_40_16</name>
    <dbReference type="NCBI Taxonomy" id="2014244"/>
    <lineage>
        <taxon>Bacteria</taxon>
        <taxon>Candidatus Kerfeldiibacteriota</taxon>
    </lineage>
</organism>
<dbReference type="Pfam" id="PF05239">
    <property type="entry name" value="PRC"/>
    <property type="match status" value="1"/>
</dbReference>
<accession>A0A2H0YWE9</accession>
<dbReference type="AlphaFoldDB" id="A0A2H0YWE9"/>
<evidence type="ECO:0000313" key="3">
    <source>
        <dbReference type="Proteomes" id="UP000231542"/>
    </source>
</evidence>
<dbReference type="InterPro" id="IPR027275">
    <property type="entry name" value="PRC-brl_dom"/>
</dbReference>
<dbReference type="SUPFAM" id="SSF50346">
    <property type="entry name" value="PRC-barrel domain"/>
    <property type="match status" value="1"/>
</dbReference>
<proteinExistence type="predicted"/>